<dbReference type="Pfam" id="PF08449">
    <property type="entry name" value="UAA"/>
    <property type="match status" value="2"/>
</dbReference>
<dbReference type="AlphaFoldDB" id="A0A4Q9MSC8"/>
<proteinExistence type="predicted"/>
<name>A0A4Q9MSC8_9APHY</name>
<evidence type="ECO:0000313" key="9">
    <source>
        <dbReference type="EMBL" id="TBU30709.1"/>
    </source>
</evidence>
<feature type="compositionally biased region" description="Low complexity" evidence="7">
    <location>
        <begin position="21"/>
        <end position="31"/>
    </location>
</feature>
<keyword evidence="2" id="KW-0813">Transport</keyword>
<evidence type="ECO:0000256" key="4">
    <source>
        <dbReference type="ARBA" id="ARBA00022692"/>
    </source>
</evidence>
<gene>
    <name evidence="9" type="ORF">BD311DRAFT_658462</name>
</gene>
<dbReference type="GO" id="GO:0000139">
    <property type="term" value="C:Golgi membrane"/>
    <property type="evidence" value="ECO:0007669"/>
    <property type="project" value="TreeGrafter"/>
</dbReference>
<feature type="transmembrane region" description="Helical" evidence="8">
    <location>
        <begin position="203"/>
        <end position="220"/>
    </location>
</feature>
<feature type="compositionally biased region" description="Basic residues" evidence="7">
    <location>
        <begin position="427"/>
        <end position="436"/>
    </location>
</feature>
<dbReference type="GO" id="GO:0005789">
    <property type="term" value="C:endoplasmic reticulum membrane"/>
    <property type="evidence" value="ECO:0007669"/>
    <property type="project" value="TreeGrafter"/>
</dbReference>
<keyword evidence="6 8" id="KW-0472">Membrane</keyword>
<dbReference type="PANTHER" id="PTHR10778:SF4">
    <property type="entry name" value="NUCLEOTIDE SUGAR TRANSPORTER SLC35B4"/>
    <property type="match status" value="1"/>
</dbReference>
<feature type="transmembrane region" description="Helical" evidence="8">
    <location>
        <begin position="134"/>
        <end position="157"/>
    </location>
</feature>
<feature type="region of interest" description="Disordered" evidence="7">
    <location>
        <begin position="1"/>
        <end position="48"/>
    </location>
</feature>
<protein>
    <submittedName>
        <fullName evidence="9">UAA-domain-containing protein</fullName>
    </submittedName>
</protein>
<evidence type="ECO:0000256" key="8">
    <source>
        <dbReference type="SAM" id="Phobius"/>
    </source>
</evidence>
<feature type="transmembrane region" description="Helical" evidence="8">
    <location>
        <begin position="90"/>
        <end position="113"/>
    </location>
</feature>
<dbReference type="PANTHER" id="PTHR10778">
    <property type="entry name" value="SOLUTE CARRIER FAMILY 35 MEMBER B"/>
    <property type="match status" value="1"/>
</dbReference>
<keyword evidence="4 8" id="KW-0812">Transmembrane</keyword>
<evidence type="ECO:0000256" key="3">
    <source>
        <dbReference type="ARBA" id="ARBA00022597"/>
    </source>
</evidence>
<evidence type="ECO:0000256" key="1">
    <source>
        <dbReference type="ARBA" id="ARBA00004127"/>
    </source>
</evidence>
<feature type="compositionally biased region" description="Polar residues" evidence="7">
    <location>
        <begin position="1"/>
        <end position="10"/>
    </location>
</feature>
<evidence type="ECO:0000256" key="5">
    <source>
        <dbReference type="ARBA" id="ARBA00022989"/>
    </source>
</evidence>
<evidence type="ECO:0000256" key="2">
    <source>
        <dbReference type="ARBA" id="ARBA00022448"/>
    </source>
</evidence>
<keyword evidence="5 8" id="KW-1133">Transmembrane helix</keyword>
<dbReference type="EMBL" id="ML143404">
    <property type="protein sequence ID" value="TBU30709.1"/>
    <property type="molecule type" value="Genomic_DNA"/>
</dbReference>
<evidence type="ECO:0000256" key="6">
    <source>
        <dbReference type="ARBA" id="ARBA00023136"/>
    </source>
</evidence>
<dbReference type="GO" id="GO:0005464">
    <property type="term" value="F:UDP-xylose transmembrane transporter activity"/>
    <property type="evidence" value="ECO:0007669"/>
    <property type="project" value="TreeGrafter"/>
</dbReference>
<dbReference type="InterPro" id="IPR013657">
    <property type="entry name" value="SCL35B1-4/HUT1"/>
</dbReference>
<dbReference type="OrthoDB" id="999962at2759"/>
<organism evidence="9">
    <name type="scientific">Dichomitus squalens</name>
    <dbReference type="NCBI Taxonomy" id="114155"/>
    <lineage>
        <taxon>Eukaryota</taxon>
        <taxon>Fungi</taxon>
        <taxon>Dikarya</taxon>
        <taxon>Basidiomycota</taxon>
        <taxon>Agaricomycotina</taxon>
        <taxon>Agaricomycetes</taxon>
        <taxon>Polyporales</taxon>
        <taxon>Polyporaceae</taxon>
        <taxon>Dichomitus</taxon>
    </lineage>
</organism>
<sequence>MTTRTRTSGRNALKARHTATSISSQSSSGIGAAETRPDVRGKGRGKDGEDVSKAVALSLVDYTLILSLVFGGCCSNVWSYEQLLKMDAHIGTTLTFSQMLFITVQSLPSFLIFREGSWVPHLRPRQVPIHSWALQVLVLTSGSLMNNWVFAFSVPLTVQIVFRSAGKIGSVTDSSSISTHSMQSGLAVSMLFGYLFMKKRYSLAQMAIAFISAGVVLATLSRPSSTKSSDVPIDIGRYTIGVAMLTFSLFLTGTLGVLQERTYTTYGPHWKEGVFYTHCLSLPIFLLFVSDLKRGFRGLAKPASLAPFREDVLGSFAPIVPHAVLAANMATQLACVSGVNQLSSRVSSVSTNLVLTTRKAISLCFSVWWFGNGWNAQLGVGAGMVFLGSLLYTAVTARGSRPPPAGDVQDETASVIPNGAKASERARAKRRKAKAE</sequence>
<feature type="compositionally biased region" description="Basic and acidic residues" evidence="7">
    <location>
        <begin position="35"/>
        <end position="48"/>
    </location>
</feature>
<comment type="subcellular location">
    <subcellularLocation>
        <location evidence="1">Endomembrane system</location>
        <topology evidence="1">Multi-pass membrane protein</topology>
    </subcellularLocation>
</comment>
<dbReference type="Proteomes" id="UP000292957">
    <property type="component" value="Unassembled WGS sequence"/>
</dbReference>
<accession>A0A4Q9MSC8</accession>
<dbReference type="GO" id="GO:0005462">
    <property type="term" value="F:UDP-N-acetylglucosamine transmembrane transporter activity"/>
    <property type="evidence" value="ECO:0007669"/>
    <property type="project" value="TreeGrafter"/>
</dbReference>
<keyword evidence="3" id="KW-0762">Sugar transport</keyword>
<feature type="transmembrane region" description="Helical" evidence="8">
    <location>
        <begin position="240"/>
        <end position="258"/>
    </location>
</feature>
<evidence type="ECO:0000256" key="7">
    <source>
        <dbReference type="SAM" id="MobiDB-lite"/>
    </source>
</evidence>
<feature type="region of interest" description="Disordered" evidence="7">
    <location>
        <begin position="401"/>
        <end position="436"/>
    </location>
</feature>
<reference evidence="9" key="1">
    <citation type="submission" date="2019-01" db="EMBL/GenBank/DDBJ databases">
        <title>Draft genome sequences of three monokaryotic isolates of the white-rot basidiomycete fungus Dichomitus squalens.</title>
        <authorList>
            <consortium name="DOE Joint Genome Institute"/>
            <person name="Lopez S.C."/>
            <person name="Andreopoulos B."/>
            <person name="Pangilinan J."/>
            <person name="Lipzen A."/>
            <person name="Riley R."/>
            <person name="Ahrendt S."/>
            <person name="Ng V."/>
            <person name="Barry K."/>
            <person name="Daum C."/>
            <person name="Grigoriev I.V."/>
            <person name="Hilden K.S."/>
            <person name="Makela M.R."/>
            <person name="de Vries R.P."/>
        </authorList>
    </citation>
    <scope>NUCLEOTIDE SEQUENCE [LARGE SCALE GENOMIC DNA]</scope>
    <source>
        <strain evidence="9">OM18370.1</strain>
    </source>
</reference>